<dbReference type="SUPFAM" id="SSF52047">
    <property type="entry name" value="RNI-like"/>
    <property type="match status" value="1"/>
</dbReference>
<protein>
    <submittedName>
        <fullName evidence="1">Uncharacterized protein</fullName>
    </submittedName>
</protein>
<dbReference type="InterPro" id="IPR032675">
    <property type="entry name" value="LRR_dom_sf"/>
</dbReference>
<feature type="non-terminal residue" evidence="1">
    <location>
        <position position="1"/>
    </location>
</feature>
<gene>
    <name evidence="1" type="ORF">0_12401_01</name>
</gene>
<dbReference type="Gene3D" id="3.80.10.10">
    <property type="entry name" value="Ribonuclease Inhibitor"/>
    <property type="match status" value="1"/>
</dbReference>
<proteinExistence type="predicted"/>
<dbReference type="SMART" id="SM00367">
    <property type="entry name" value="LRR_CC"/>
    <property type="match status" value="2"/>
</dbReference>
<name>H9WL68_PINTA</name>
<organism evidence="1">
    <name type="scientific">Pinus taeda</name>
    <name type="common">Loblolly pine</name>
    <dbReference type="NCBI Taxonomy" id="3352"/>
    <lineage>
        <taxon>Eukaryota</taxon>
        <taxon>Viridiplantae</taxon>
        <taxon>Streptophyta</taxon>
        <taxon>Embryophyta</taxon>
        <taxon>Tracheophyta</taxon>
        <taxon>Spermatophyta</taxon>
        <taxon>Pinopsida</taxon>
        <taxon>Pinidae</taxon>
        <taxon>Conifers I</taxon>
        <taxon>Pinales</taxon>
        <taxon>Pinaceae</taxon>
        <taxon>Pinus</taxon>
        <taxon>Pinus subgen. Pinus</taxon>
    </lineage>
</organism>
<evidence type="ECO:0000313" key="1">
    <source>
        <dbReference type="EMBL" id="AFG62761.1"/>
    </source>
</evidence>
<accession>H9WL68</accession>
<reference evidence="1" key="1">
    <citation type="submission" date="2008-08" db="EMBL/GenBank/DDBJ databases">
        <title>Nucleotide Diversity and Divergence in the Loblolly Pine Gene Space.</title>
        <authorList>
            <person name="Neale D.B."/>
            <person name="Wegrzyn J.L."/>
            <person name="Lee J.M."/>
            <person name="Eckert A.J."/>
            <person name="Liechty J.D."/>
            <person name="Stevens K.A."/>
            <person name="Langley C.H."/>
        </authorList>
    </citation>
    <scope>NUCLEOTIDE SEQUENCE</scope>
    <source>
        <strain evidence="1">7641</strain>
        <tissue evidence="1">Megagametophyte</tissue>
    </source>
</reference>
<dbReference type="AlphaFoldDB" id="H9WL68"/>
<dbReference type="EMBL" id="FJ049096">
    <property type="protein sequence ID" value="AFG62761.1"/>
    <property type="molecule type" value="Genomic_DNA"/>
</dbReference>
<sequence>LGNGGCGSHLKDLRISNCPGISVVGIALVAKFCCSLQRLDVRSCAQITEETVNGAGIHFADHCKLIYYGTISEHAL</sequence>
<dbReference type="InterPro" id="IPR006553">
    <property type="entry name" value="Leu-rich_rpt_Cys-con_subtyp"/>
</dbReference>